<sequence length="90" mass="10788">MTIYEFIGRTDLAMIRFSISLLNEIETKIIKKQFISQNQALNYAKKRIHGFLRQTHLKRAVIAVYKYELYLYIKRKLLPIFQKYNVLTCA</sequence>
<evidence type="ECO:0000313" key="1">
    <source>
        <dbReference type="EMBL" id="TCL49727.1"/>
    </source>
</evidence>
<dbReference type="AlphaFoldDB" id="A0A4R1QFZ2"/>
<evidence type="ECO:0000313" key="2">
    <source>
        <dbReference type="Proteomes" id="UP000295658"/>
    </source>
</evidence>
<proteinExistence type="predicted"/>
<organism evidence="1 2">
    <name type="scientific">Thermolongibacillus altinsuensis</name>
    <dbReference type="NCBI Taxonomy" id="575256"/>
    <lineage>
        <taxon>Bacteria</taxon>
        <taxon>Bacillati</taxon>
        <taxon>Bacillota</taxon>
        <taxon>Bacilli</taxon>
        <taxon>Bacillales</taxon>
        <taxon>Anoxybacillaceae</taxon>
        <taxon>Thermolongibacillus</taxon>
    </lineage>
</organism>
<reference evidence="1 2" key="1">
    <citation type="submission" date="2019-03" db="EMBL/GenBank/DDBJ databases">
        <title>Genomic Encyclopedia of Type Strains, Phase IV (KMG-IV): sequencing the most valuable type-strain genomes for metagenomic binning, comparative biology and taxonomic classification.</title>
        <authorList>
            <person name="Goeker M."/>
        </authorList>
    </citation>
    <scope>NUCLEOTIDE SEQUENCE [LARGE SCALE GENOMIC DNA]</scope>
    <source>
        <strain evidence="1 2">DSM 24979</strain>
    </source>
</reference>
<gene>
    <name evidence="1" type="ORF">EDD69_10679</name>
</gene>
<protein>
    <submittedName>
        <fullName evidence="1">Uncharacterized protein</fullName>
    </submittedName>
</protein>
<name>A0A4R1QFZ2_9BACL</name>
<dbReference type="Proteomes" id="UP000295658">
    <property type="component" value="Unassembled WGS sequence"/>
</dbReference>
<comment type="caution">
    <text evidence="1">The sequence shown here is derived from an EMBL/GenBank/DDBJ whole genome shotgun (WGS) entry which is preliminary data.</text>
</comment>
<keyword evidence="2" id="KW-1185">Reference proteome</keyword>
<dbReference type="EMBL" id="SLUL01000006">
    <property type="protein sequence ID" value="TCL49727.1"/>
    <property type="molecule type" value="Genomic_DNA"/>
</dbReference>
<dbReference type="RefSeq" id="WP_243643059.1">
    <property type="nucleotide sequence ID" value="NZ_BSVG01000002.1"/>
</dbReference>
<accession>A0A4R1QFZ2</accession>